<dbReference type="EMBL" id="JBHSJF010000006">
    <property type="protein sequence ID" value="MFC5069402.1"/>
    <property type="molecule type" value="Genomic_DNA"/>
</dbReference>
<feature type="transmembrane region" description="Helical" evidence="10">
    <location>
        <begin position="37"/>
        <end position="54"/>
    </location>
</feature>
<feature type="transmembrane region" description="Helical" evidence="10">
    <location>
        <begin position="120"/>
        <end position="139"/>
    </location>
</feature>
<keyword evidence="12" id="KW-1185">Reference proteome</keyword>
<keyword evidence="6 10" id="KW-1133">Transmembrane helix</keyword>
<feature type="transmembrane region" description="Helical" evidence="10">
    <location>
        <begin position="212"/>
        <end position="239"/>
    </location>
</feature>
<dbReference type="InterPro" id="IPR002010">
    <property type="entry name" value="T3SS_IM_R"/>
</dbReference>
<evidence type="ECO:0000256" key="9">
    <source>
        <dbReference type="NCBIfam" id="TIGR01400"/>
    </source>
</evidence>
<sequence length="255" mass="27306">MTIQILPDLSIAYLLIFARVGTLVMLLPGIGESMFPARIRLSVALLMALVFYPFAQPYYPQPIGTVPQIIGLLLEEILIGFVLGVMGRLMVSALQTAGAIIAQQLGLGFVVAVDPTMGQQGALVGTFLSLMGIALIFALDLHHMAIAALGKSYDIFRPGTMPPVEDAFRYVVGLVSSSFKIAVQISAPFIVFGLIFNIGLGVLAKLMPQMQVFFIAVPASILIGFIILALVLGAMMTVFTNYMESGLRQLLQLGG</sequence>
<feature type="transmembrane region" description="Helical" evidence="10">
    <location>
        <begin position="12"/>
        <end position="31"/>
    </location>
</feature>
<dbReference type="InterPro" id="IPR006303">
    <property type="entry name" value="FliR"/>
</dbReference>
<evidence type="ECO:0000256" key="5">
    <source>
        <dbReference type="ARBA" id="ARBA00022692"/>
    </source>
</evidence>
<protein>
    <recommendedName>
        <fullName evidence="3 9">Flagellar biosynthetic protein FliR</fullName>
    </recommendedName>
</protein>
<evidence type="ECO:0000256" key="3">
    <source>
        <dbReference type="ARBA" id="ARBA00021717"/>
    </source>
</evidence>
<evidence type="ECO:0000313" key="11">
    <source>
        <dbReference type="EMBL" id="MFC5069402.1"/>
    </source>
</evidence>
<feature type="transmembrane region" description="Helical" evidence="10">
    <location>
        <begin position="93"/>
        <end position="113"/>
    </location>
</feature>
<dbReference type="RefSeq" id="WP_114958667.1">
    <property type="nucleotide sequence ID" value="NZ_JBHSJF010000006.1"/>
</dbReference>
<dbReference type="PANTHER" id="PTHR30065">
    <property type="entry name" value="FLAGELLAR BIOSYNTHETIC PROTEIN FLIR"/>
    <property type="match status" value="1"/>
</dbReference>
<keyword evidence="8 10" id="KW-0975">Bacterial flagellum</keyword>
<comment type="caution">
    <text evidence="11">The sequence shown here is derived from an EMBL/GenBank/DDBJ whole genome shotgun (WGS) entry which is preliminary data.</text>
</comment>
<evidence type="ECO:0000256" key="2">
    <source>
        <dbReference type="ARBA" id="ARBA00009772"/>
    </source>
</evidence>
<evidence type="ECO:0000256" key="7">
    <source>
        <dbReference type="ARBA" id="ARBA00023136"/>
    </source>
</evidence>
<evidence type="ECO:0000256" key="4">
    <source>
        <dbReference type="ARBA" id="ARBA00022475"/>
    </source>
</evidence>
<proteinExistence type="inferred from homology"/>
<feature type="transmembrane region" description="Helical" evidence="10">
    <location>
        <begin position="66"/>
        <end position="87"/>
    </location>
</feature>
<comment type="function">
    <text evidence="1 10">Role in flagellar biosynthesis.</text>
</comment>
<comment type="subcellular location">
    <subcellularLocation>
        <location evidence="10">Cell membrane</location>
        <topology evidence="10">Multi-pass membrane protein</topology>
    </subcellularLocation>
    <subcellularLocation>
        <location evidence="10">Bacterial flagellum basal body</location>
    </subcellularLocation>
</comment>
<evidence type="ECO:0000256" key="8">
    <source>
        <dbReference type="ARBA" id="ARBA00023143"/>
    </source>
</evidence>
<evidence type="ECO:0000313" key="12">
    <source>
        <dbReference type="Proteomes" id="UP001595796"/>
    </source>
</evidence>
<evidence type="ECO:0000256" key="6">
    <source>
        <dbReference type="ARBA" id="ARBA00022989"/>
    </source>
</evidence>
<name>A0ABV9Z6Q6_9HYPH</name>
<dbReference type="Pfam" id="PF01311">
    <property type="entry name" value="Bac_export_1"/>
    <property type="match status" value="1"/>
</dbReference>
<dbReference type="PANTHER" id="PTHR30065:SF8">
    <property type="entry name" value="FLAGELLAR BIOSYNTHETIC PROTEIN FLIR"/>
    <property type="match status" value="1"/>
</dbReference>
<gene>
    <name evidence="11" type="primary">fliR</name>
    <name evidence="11" type="ORF">ACFPFW_15400</name>
</gene>
<keyword evidence="11" id="KW-0969">Cilium</keyword>
<organism evidence="11 12">
    <name type="scientific">Flaviflagellibacter deserti</name>
    <dbReference type="NCBI Taxonomy" id="2267266"/>
    <lineage>
        <taxon>Bacteria</taxon>
        <taxon>Pseudomonadati</taxon>
        <taxon>Pseudomonadota</taxon>
        <taxon>Alphaproteobacteria</taxon>
        <taxon>Hyphomicrobiales</taxon>
        <taxon>Flaviflagellibacter</taxon>
    </lineage>
</organism>
<dbReference type="PRINTS" id="PR00953">
    <property type="entry name" value="TYPE3IMRPROT"/>
</dbReference>
<dbReference type="Proteomes" id="UP001595796">
    <property type="component" value="Unassembled WGS sequence"/>
</dbReference>
<keyword evidence="11" id="KW-0282">Flagellum</keyword>
<keyword evidence="4 10" id="KW-1003">Cell membrane</keyword>
<evidence type="ECO:0000256" key="1">
    <source>
        <dbReference type="ARBA" id="ARBA00002578"/>
    </source>
</evidence>
<accession>A0ABV9Z6Q6</accession>
<keyword evidence="7 10" id="KW-0472">Membrane</keyword>
<keyword evidence="11" id="KW-0966">Cell projection</keyword>
<reference evidence="12" key="1">
    <citation type="journal article" date="2019" name="Int. J. Syst. Evol. Microbiol.">
        <title>The Global Catalogue of Microorganisms (GCM) 10K type strain sequencing project: providing services to taxonomists for standard genome sequencing and annotation.</title>
        <authorList>
            <consortium name="The Broad Institute Genomics Platform"/>
            <consortium name="The Broad Institute Genome Sequencing Center for Infectious Disease"/>
            <person name="Wu L."/>
            <person name="Ma J."/>
        </authorList>
    </citation>
    <scope>NUCLEOTIDE SEQUENCE [LARGE SCALE GENOMIC DNA]</scope>
    <source>
        <strain evidence="12">CGMCC 1.16444</strain>
    </source>
</reference>
<comment type="similarity">
    <text evidence="2 10">Belongs to the FliR/MopE/SpaR family.</text>
</comment>
<evidence type="ECO:0000256" key="10">
    <source>
        <dbReference type="RuleBase" id="RU362071"/>
    </source>
</evidence>
<keyword evidence="5 10" id="KW-0812">Transmembrane</keyword>
<feature type="transmembrane region" description="Helical" evidence="10">
    <location>
        <begin position="181"/>
        <end position="200"/>
    </location>
</feature>
<dbReference type="NCBIfam" id="TIGR01400">
    <property type="entry name" value="fliR"/>
    <property type="match status" value="1"/>
</dbReference>